<gene>
    <name evidence="2" type="ORF">SCF082_LOCUS47771</name>
</gene>
<evidence type="ECO:0000313" key="3">
    <source>
        <dbReference type="Proteomes" id="UP001642464"/>
    </source>
</evidence>
<feature type="transmembrane region" description="Helical" evidence="1">
    <location>
        <begin position="23"/>
        <end position="43"/>
    </location>
</feature>
<keyword evidence="1" id="KW-0472">Membrane</keyword>
<feature type="transmembrane region" description="Helical" evidence="1">
    <location>
        <begin position="124"/>
        <end position="140"/>
    </location>
</feature>
<feature type="transmembrane region" description="Helical" evidence="1">
    <location>
        <begin position="152"/>
        <end position="169"/>
    </location>
</feature>
<organism evidence="2 3">
    <name type="scientific">Durusdinium trenchii</name>
    <dbReference type="NCBI Taxonomy" id="1381693"/>
    <lineage>
        <taxon>Eukaryota</taxon>
        <taxon>Sar</taxon>
        <taxon>Alveolata</taxon>
        <taxon>Dinophyceae</taxon>
        <taxon>Suessiales</taxon>
        <taxon>Symbiodiniaceae</taxon>
        <taxon>Durusdinium</taxon>
    </lineage>
</organism>
<sequence>MSFVVLVAASSTCSDFSYCKGRFGYAVAAGVISFLLCGWFLLMERKGVLGDQPRMAVVVFLCIWWVLLACLTTFGELNNAPFIIPGNGYFAAWGGCIVSILMLSHEVGKVRDTIEKMQKVGNRIGILLVASLVVLFAGAADCDHGCTGLEGYAIAVGCISFMCGLVLVFAGPKLGDNAKKFFGMFMIVWWSVAVIILTFVNPFKFVGNGFFGTWAAFISTVLLFTAHNSSTPPSQA</sequence>
<protein>
    <submittedName>
        <fullName evidence="2">Uncharacterized protein</fullName>
    </submittedName>
</protein>
<proteinExistence type="predicted"/>
<keyword evidence="3" id="KW-1185">Reference proteome</keyword>
<dbReference type="EMBL" id="CAXAMM010041981">
    <property type="protein sequence ID" value="CAK9102208.1"/>
    <property type="molecule type" value="Genomic_DNA"/>
</dbReference>
<evidence type="ECO:0000256" key="1">
    <source>
        <dbReference type="SAM" id="Phobius"/>
    </source>
</evidence>
<comment type="caution">
    <text evidence="2">The sequence shown here is derived from an EMBL/GenBank/DDBJ whole genome shotgun (WGS) entry which is preliminary data.</text>
</comment>
<keyword evidence="1" id="KW-1133">Transmembrane helix</keyword>
<keyword evidence="1" id="KW-0812">Transmembrane</keyword>
<feature type="transmembrane region" description="Helical" evidence="1">
    <location>
        <begin position="80"/>
        <end position="103"/>
    </location>
</feature>
<reference evidence="2 3" key="1">
    <citation type="submission" date="2024-02" db="EMBL/GenBank/DDBJ databases">
        <authorList>
            <person name="Chen Y."/>
            <person name="Shah S."/>
            <person name="Dougan E. K."/>
            <person name="Thang M."/>
            <person name="Chan C."/>
        </authorList>
    </citation>
    <scope>NUCLEOTIDE SEQUENCE [LARGE SCALE GENOMIC DNA]</scope>
</reference>
<feature type="transmembrane region" description="Helical" evidence="1">
    <location>
        <begin position="206"/>
        <end position="226"/>
    </location>
</feature>
<evidence type="ECO:0000313" key="2">
    <source>
        <dbReference type="EMBL" id="CAK9102208.1"/>
    </source>
</evidence>
<feature type="transmembrane region" description="Helical" evidence="1">
    <location>
        <begin position="55"/>
        <end position="74"/>
    </location>
</feature>
<feature type="transmembrane region" description="Helical" evidence="1">
    <location>
        <begin position="181"/>
        <end position="200"/>
    </location>
</feature>
<dbReference type="Proteomes" id="UP001642464">
    <property type="component" value="Unassembled WGS sequence"/>
</dbReference>
<accession>A0ABP0RPD0</accession>
<name>A0ABP0RPD0_9DINO</name>